<evidence type="ECO:0000256" key="1">
    <source>
        <dbReference type="ARBA" id="ARBA00022737"/>
    </source>
</evidence>
<feature type="chain" id="PRO_5003937654" evidence="3">
    <location>
        <begin position="22"/>
        <end position="247"/>
    </location>
</feature>
<dbReference type="InterPro" id="IPR011990">
    <property type="entry name" value="TPR-like_helical_dom_sf"/>
</dbReference>
<dbReference type="Proteomes" id="UP000010475">
    <property type="component" value="Plasmid pCYLST.01"/>
</dbReference>
<protein>
    <submittedName>
        <fullName evidence="4">Tetratricopeptide repeat protein</fullName>
    </submittedName>
</protein>
<dbReference type="RefSeq" id="WP_015328475.1">
    <property type="nucleotide sequence ID" value="NC_020050.1"/>
</dbReference>
<dbReference type="SUPFAM" id="SSF48452">
    <property type="entry name" value="TPR-like"/>
    <property type="match status" value="1"/>
</dbReference>
<proteinExistence type="predicted"/>
<keyword evidence="4" id="KW-0614">Plasmid</keyword>
<dbReference type="HOGENOM" id="CLU_1123106_0_0_3"/>
<dbReference type="AlphaFoldDB" id="K9X737"/>
<keyword evidence="3" id="KW-0732">Signal</keyword>
<feature type="signal peptide" evidence="3">
    <location>
        <begin position="1"/>
        <end position="21"/>
    </location>
</feature>
<evidence type="ECO:0000256" key="3">
    <source>
        <dbReference type="SAM" id="SignalP"/>
    </source>
</evidence>
<dbReference type="InterPro" id="IPR019734">
    <property type="entry name" value="TPR_rpt"/>
</dbReference>
<dbReference type="Pfam" id="PF13374">
    <property type="entry name" value="TPR_10"/>
    <property type="match status" value="1"/>
</dbReference>
<dbReference type="PANTHER" id="PTHR45641:SF19">
    <property type="entry name" value="NEPHROCYSTIN-3"/>
    <property type="match status" value="1"/>
</dbReference>
<sequence length="247" mass="28015">MKKYYATKILSSVLIATILNLTDVTWLNSNNFSQAQAQRQQTRQTEADKLRELANKYYENNQTQQALFTLQKELKLRRQMGDSLKEISTLNFIGMVYDKQDKYPQAMEYLQLALTTLKRANISADIKPSIQSEILVGVGFVYANQGKYDQALEIARQIKLNSANRIQSLGSEKTNPNNISSLTQSTSDIKADADTLYNIAIFQYQRGKIKEALGTAEAVLKMRVTTQDKTGEREVSTSINALRQRLK</sequence>
<dbReference type="PANTHER" id="PTHR45641">
    <property type="entry name" value="TETRATRICOPEPTIDE REPEAT PROTEIN (AFU_ORTHOLOGUE AFUA_6G03870)"/>
    <property type="match status" value="1"/>
</dbReference>
<keyword evidence="1" id="KW-0677">Repeat</keyword>
<dbReference type="Gene3D" id="1.25.40.10">
    <property type="entry name" value="Tetratricopeptide repeat domain"/>
    <property type="match status" value="1"/>
</dbReference>
<dbReference type="SMART" id="SM00028">
    <property type="entry name" value="TPR"/>
    <property type="match status" value="4"/>
</dbReference>
<geneLocation type="plasmid" evidence="4 5">
    <name>pCYLST.01</name>
</geneLocation>
<keyword evidence="5" id="KW-1185">Reference proteome</keyword>
<keyword evidence="2" id="KW-0802">TPR repeat</keyword>
<reference evidence="4 5" key="1">
    <citation type="submission" date="2012-06" db="EMBL/GenBank/DDBJ databases">
        <title>Noncontiguous Finished plasmid 1 of genome of Cylindrospermum stagnale PCC 7417.</title>
        <authorList>
            <consortium name="US DOE Joint Genome Institute"/>
            <person name="Gugger M."/>
            <person name="Coursin T."/>
            <person name="Rippka R."/>
            <person name="Tandeau De Marsac N."/>
            <person name="Huntemann M."/>
            <person name="Wei C.-L."/>
            <person name="Han J."/>
            <person name="Detter J.C."/>
            <person name="Han C."/>
            <person name="Tapia R."/>
            <person name="Davenport K."/>
            <person name="Daligault H."/>
            <person name="Erkkila T."/>
            <person name="Gu W."/>
            <person name="Munk A.C.C."/>
            <person name="Teshima H."/>
            <person name="Xu Y."/>
            <person name="Chain P."/>
            <person name="Chen A."/>
            <person name="Krypides N."/>
            <person name="Mavromatis K."/>
            <person name="Markowitz V."/>
            <person name="Szeto E."/>
            <person name="Ivanova N."/>
            <person name="Mikhailova N."/>
            <person name="Ovchinnikova G."/>
            <person name="Pagani I."/>
            <person name="Pati A."/>
            <person name="Goodwin L."/>
            <person name="Peters L."/>
            <person name="Pitluck S."/>
            <person name="Woyke T."/>
            <person name="Kerfeld C."/>
        </authorList>
    </citation>
    <scope>NUCLEOTIDE SEQUENCE [LARGE SCALE GENOMIC DNA]</scope>
    <source>
        <strain evidence="4 5">PCC 7417</strain>
        <plasmid evidence="5">Plasmid pCYLST.01</plasmid>
    </source>
</reference>
<dbReference type="KEGG" id="csg:Cylst_6685"/>
<organism evidence="4 5">
    <name type="scientific">Cylindrospermum stagnale PCC 7417</name>
    <dbReference type="NCBI Taxonomy" id="56107"/>
    <lineage>
        <taxon>Bacteria</taxon>
        <taxon>Bacillati</taxon>
        <taxon>Cyanobacteriota</taxon>
        <taxon>Cyanophyceae</taxon>
        <taxon>Nostocales</taxon>
        <taxon>Nostocaceae</taxon>
        <taxon>Cylindrospermum</taxon>
    </lineage>
</organism>
<name>K9X737_9NOST</name>
<evidence type="ECO:0000313" key="5">
    <source>
        <dbReference type="Proteomes" id="UP000010475"/>
    </source>
</evidence>
<gene>
    <name evidence="4" type="ORF">Cylst_6685</name>
</gene>
<evidence type="ECO:0000313" key="4">
    <source>
        <dbReference type="EMBL" id="AFZ28440.1"/>
    </source>
</evidence>
<evidence type="ECO:0000256" key="2">
    <source>
        <dbReference type="ARBA" id="ARBA00022803"/>
    </source>
</evidence>
<dbReference type="EMBL" id="CP003643">
    <property type="protein sequence ID" value="AFZ28440.1"/>
    <property type="molecule type" value="Genomic_DNA"/>
</dbReference>
<dbReference type="OrthoDB" id="485599at2"/>
<accession>K9X737</accession>